<gene>
    <name evidence="3" type="primary">STY17_9</name>
    <name evidence="3" type="ORF">CK203_005914</name>
</gene>
<evidence type="ECO:0000313" key="4">
    <source>
        <dbReference type="Proteomes" id="UP000288805"/>
    </source>
</evidence>
<keyword evidence="3" id="KW-0808">Transferase</keyword>
<protein>
    <submittedName>
        <fullName evidence="3">Serine/threonine-protein kinase STY17</fullName>
    </submittedName>
</protein>
<organism evidence="3 4">
    <name type="scientific">Vitis vinifera</name>
    <name type="common">Grape</name>
    <dbReference type="NCBI Taxonomy" id="29760"/>
    <lineage>
        <taxon>Eukaryota</taxon>
        <taxon>Viridiplantae</taxon>
        <taxon>Streptophyta</taxon>
        <taxon>Embryophyta</taxon>
        <taxon>Tracheophyta</taxon>
        <taxon>Spermatophyta</taxon>
        <taxon>Magnoliopsida</taxon>
        <taxon>eudicotyledons</taxon>
        <taxon>Gunneridae</taxon>
        <taxon>Pentapetalae</taxon>
        <taxon>rosids</taxon>
        <taxon>Vitales</taxon>
        <taxon>Vitaceae</taxon>
        <taxon>Viteae</taxon>
        <taxon>Vitis</taxon>
    </lineage>
</organism>
<comment type="caution">
    <text evidence="3">The sequence shown here is derived from an EMBL/GenBank/DDBJ whole genome shotgun (WGS) entry which is preliminary data.</text>
</comment>
<keyword evidence="2" id="KW-0472">Membrane</keyword>
<dbReference type="Proteomes" id="UP000288805">
    <property type="component" value="Unassembled WGS sequence"/>
</dbReference>
<keyword evidence="1" id="KW-0378">Hydrolase</keyword>
<keyword evidence="2" id="KW-1133">Transmembrane helix</keyword>
<evidence type="ECO:0000313" key="3">
    <source>
        <dbReference type="EMBL" id="RVX16450.1"/>
    </source>
</evidence>
<reference evidence="3 4" key="1">
    <citation type="journal article" date="2018" name="PLoS Genet.">
        <title>Population sequencing reveals clonal diversity and ancestral inbreeding in the grapevine cultivar Chardonnay.</title>
        <authorList>
            <person name="Roach M.J."/>
            <person name="Johnson D.L."/>
            <person name="Bohlmann J."/>
            <person name="van Vuuren H.J."/>
            <person name="Jones S.J."/>
            <person name="Pretorius I.S."/>
            <person name="Schmidt S.A."/>
            <person name="Borneman A.R."/>
        </authorList>
    </citation>
    <scope>NUCLEOTIDE SEQUENCE [LARGE SCALE GENOMIC DNA]</scope>
    <source>
        <strain evidence="4">cv. Chardonnay</strain>
        <tissue evidence="3">Leaf</tissue>
    </source>
</reference>
<proteinExistence type="predicted"/>
<dbReference type="PANTHER" id="PTHR47320">
    <property type="entry name" value="BIFUNCTIONAL URIDYLYLTRANSFERASE/URIDYLYL-REMOVING ENZYME"/>
    <property type="match status" value="1"/>
</dbReference>
<keyword evidence="2" id="KW-0812">Transmembrane</keyword>
<sequence>MPFLRLLHPLSSKPPIVMTCYLLFAASSPTILAVSAAAVFLIVRAVDSSHAQPRHHRQKLEVFNEVLRRIQESDCEEAKLPDFDDQLWLHFNRLPARYVLDVNVERAEDVLTHQRLLHLAEDPANRPVFEVRLVQVHSASYEDSVDSAYSKSPMKEDPQKSIHHPTFGSSPNLEVLALQANRIHVEDGDSTVNSTSALVRTMHEITFSTVDKPNSLVRNYPFISVNASHLILLLKYNYFYVIFQLTSILAEVGLNIQEAHAFSTVDGFSLDVFVVDGWPYEVWSCHLKHMETEQLRIAMEKEIQKIKAIGTVNTYVDKVVSLPCIASSTDY</sequence>
<dbReference type="PANTHER" id="PTHR47320:SF1">
    <property type="entry name" value="BIFUNCTIONAL URIDYLYLTRANSFERASE_URIDYLYL-REMOVING ENZYME"/>
    <property type="match status" value="1"/>
</dbReference>
<accession>A0A438K5G3</accession>
<feature type="transmembrane region" description="Helical" evidence="2">
    <location>
        <begin position="21"/>
        <end position="43"/>
    </location>
</feature>
<keyword evidence="3" id="KW-0418">Kinase</keyword>
<dbReference type="InterPro" id="IPR010043">
    <property type="entry name" value="UTase/UR"/>
</dbReference>
<evidence type="ECO:0000256" key="2">
    <source>
        <dbReference type="SAM" id="Phobius"/>
    </source>
</evidence>
<dbReference type="GO" id="GO:0016787">
    <property type="term" value="F:hydrolase activity"/>
    <property type="evidence" value="ECO:0007669"/>
    <property type="project" value="UniProtKB-KW"/>
</dbReference>
<dbReference type="EMBL" id="QGNW01000015">
    <property type="protein sequence ID" value="RVX16450.1"/>
    <property type="molecule type" value="Genomic_DNA"/>
</dbReference>
<dbReference type="AlphaFoldDB" id="A0A438K5G3"/>
<evidence type="ECO:0000256" key="1">
    <source>
        <dbReference type="ARBA" id="ARBA00022801"/>
    </source>
</evidence>
<name>A0A438K5G3_VITVI</name>
<dbReference type="GO" id="GO:0008773">
    <property type="term" value="F:[protein-PII] uridylyltransferase activity"/>
    <property type="evidence" value="ECO:0007669"/>
    <property type="project" value="InterPro"/>
</dbReference>
<dbReference type="GO" id="GO:0016301">
    <property type="term" value="F:kinase activity"/>
    <property type="evidence" value="ECO:0007669"/>
    <property type="project" value="UniProtKB-KW"/>
</dbReference>